<organism evidence="1 2">
    <name type="scientific">Bacillus anthracis</name>
    <name type="common">anthrax bacterium</name>
    <dbReference type="NCBI Taxonomy" id="1392"/>
    <lineage>
        <taxon>Bacteria</taxon>
        <taxon>Bacillati</taxon>
        <taxon>Bacillota</taxon>
        <taxon>Bacilli</taxon>
        <taxon>Bacillales</taxon>
        <taxon>Bacillaceae</taxon>
        <taxon>Bacillus</taxon>
        <taxon>Bacillus cereus group</taxon>
    </lineage>
</organism>
<dbReference type="Proteomes" id="UP000220192">
    <property type="component" value="Unassembled WGS sequence"/>
</dbReference>
<protein>
    <submittedName>
        <fullName evidence="1">Uncharacterized protein</fullName>
    </submittedName>
</protein>
<evidence type="ECO:0000313" key="2">
    <source>
        <dbReference type="Proteomes" id="UP000220192"/>
    </source>
</evidence>
<gene>
    <name evidence="1" type="ORF">CON16_27310</name>
</gene>
<dbReference type="RefSeq" id="WP_097842000.1">
    <property type="nucleotide sequence ID" value="NZ_NVLX01000034.1"/>
</dbReference>
<sequence length="908" mass="103573">MYNLHKNIGAFSGIPPYASEKYGIVRSLLGWESQLTKQWIQRDGKVFDPKIKQILDENIKVEKFLEQGFSNGQFYVLPLIPGKEKSPYLVILKKDLKSELLNLLLEKVQLHVESSDGQLPKNDEWVTIIKELKLGHPDSTALHKVKEKVNLLLLQQMRAEGINPVGLPDQAYVKYTQKHLEIMRYESQIATFLLKCAENVDNPEFNPSKLFSVQKSSPLSDLFSPTNPLNYHIDPLANIDPESKNGALAPIGRIDLFRQLFFDLGTFLGEPVEHIWLSPGTTIELYEISTRKTIVERTQEAFTETLFRSEEDTSQKDELSDAIKTENKNSTKMGVSVSSTGKTFFAETTATANYGTEANTTSAKETMHKTSKELTNKLSSEIKQSFKSTFKTVTETTDTTSRRHMITNPTNELRNYELRRKMRRVGVQLQHIGERLCWQMFIDNPGAPLGLSELVHLIDSPDLSQLTEPVEIQPPANEIKTITVPFPLIPVEANANTVVNYVLMEPVTLANQQTVYLGAPDFGRYKGQIYMEYRFKINLPPKPDYILEPHNVRFVQVQTGKKVTIHEIKIEQPGNVLHIILGHVNFGGEHFVNLDFELTYTPTDAASKKVDEINKANRAKYDAEKNELIRKSYIEAVRKRIKDASNIKQRPSWDLREEERVVVYRKLIERLMMDSWKLPNNSSNQRLAHVRSEVVRSLFDVDNMLYFVAPEWWMPRLHPSQLNVTSNLGTKDNPFVLSERDIVKWNTPKRKDNYKITEESTPARLGSSLGWLMQLDGDNLRNAFLNAPWVKAVIPIRPGRETAALNWLKSIEGHQNDGWDAPYLGTEPEYVDMTVGAVLEKIANDMQQKNKNVQHVLEADKVYEHGFSHLAEGFDASLDNFSQSISILPTDQIVAVEYKPTDLLINED</sequence>
<name>A0A2A7D1S6_BACAN</name>
<reference evidence="1 2" key="1">
    <citation type="submission" date="2017-09" db="EMBL/GenBank/DDBJ databases">
        <title>Large-scale bioinformatics analysis of Bacillus genomes uncovers conserved roles of natural products in bacterial physiology.</title>
        <authorList>
            <consortium name="Agbiome Team Llc"/>
            <person name="Bleich R.M."/>
            <person name="Grubbs K.J."/>
            <person name="Santa Maria K.C."/>
            <person name="Allen S.E."/>
            <person name="Farag S."/>
            <person name="Shank E.A."/>
            <person name="Bowers A."/>
        </authorList>
    </citation>
    <scope>NUCLEOTIDE SEQUENCE [LARGE SCALE GENOMIC DNA]</scope>
    <source>
        <strain evidence="1 2">AFS095574</strain>
    </source>
</reference>
<comment type="caution">
    <text evidence="1">The sequence shown here is derived from an EMBL/GenBank/DDBJ whole genome shotgun (WGS) entry which is preliminary data.</text>
</comment>
<accession>A0A2A7D1S6</accession>
<proteinExistence type="predicted"/>
<dbReference type="AlphaFoldDB" id="A0A2A7D1S6"/>
<evidence type="ECO:0000313" key="1">
    <source>
        <dbReference type="EMBL" id="PDZ13925.1"/>
    </source>
</evidence>
<dbReference type="EMBL" id="NVLX01000034">
    <property type="protein sequence ID" value="PDZ13925.1"/>
    <property type="molecule type" value="Genomic_DNA"/>
</dbReference>